<dbReference type="GO" id="GO:0007608">
    <property type="term" value="P:sensory perception of smell"/>
    <property type="evidence" value="ECO:0007669"/>
    <property type="project" value="TreeGrafter"/>
</dbReference>
<proteinExistence type="predicted"/>
<protein>
    <recommendedName>
        <fullName evidence="5">Odorant binding protein</fullName>
    </recommendedName>
</protein>
<evidence type="ECO:0000256" key="2">
    <source>
        <dbReference type="SAM" id="SignalP"/>
    </source>
</evidence>
<organism evidence="3 4">
    <name type="scientific">Oryctes borbonicus</name>
    <dbReference type="NCBI Taxonomy" id="1629725"/>
    <lineage>
        <taxon>Eukaryota</taxon>
        <taxon>Metazoa</taxon>
        <taxon>Ecdysozoa</taxon>
        <taxon>Arthropoda</taxon>
        <taxon>Hexapoda</taxon>
        <taxon>Insecta</taxon>
        <taxon>Pterygota</taxon>
        <taxon>Neoptera</taxon>
        <taxon>Endopterygota</taxon>
        <taxon>Coleoptera</taxon>
        <taxon>Polyphaga</taxon>
        <taxon>Scarabaeiformia</taxon>
        <taxon>Scarabaeidae</taxon>
        <taxon>Dynastinae</taxon>
        <taxon>Oryctes</taxon>
    </lineage>
</organism>
<evidence type="ECO:0000313" key="3">
    <source>
        <dbReference type="EMBL" id="KRT83965.1"/>
    </source>
</evidence>
<dbReference type="GO" id="GO:0005615">
    <property type="term" value="C:extracellular space"/>
    <property type="evidence" value="ECO:0007669"/>
    <property type="project" value="TreeGrafter"/>
</dbReference>
<feature type="signal peptide" evidence="2">
    <location>
        <begin position="1"/>
        <end position="19"/>
    </location>
</feature>
<reference evidence="3 4" key="1">
    <citation type="submission" date="2015-09" db="EMBL/GenBank/DDBJ databases">
        <title>Draft genome of the scarab beetle Oryctes borbonicus.</title>
        <authorList>
            <person name="Meyer J.M."/>
            <person name="Markov G.V."/>
            <person name="Baskaran P."/>
            <person name="Herrmann M."/>
            <person name="Sommer R.J."/>
            <person name="Roedelsperger C."/>
        </authorList>
    </citation>
    <scope>NUCLEOTIDE SEQUENCE [LARGE SCALE GENOMIC DNA]</scope>
    <source>
        <strain evidence="3">OB123</strain>
        <tissue evidence="3">Whole animal</tissue>
    </source>
</reference>
<dbReference type="Gene3D" id="1.10.238.20">
    <property type="entry name" value="Pheromone/general odorant binding protein domain"/>
    <property type="match status" value="1"/>
</dbReference>
<evidence type="ECO:0000313" key="4">
    <source>
        <dbReference type="Proteomes" id="UP000051574"/>
    </source>
</evidence>
<dbReference type="Pfam" id="PF01395">
    <property type="entry name" value="PBP_GOBP"/>
    <property type="match status" value="1"/>
</dbReference>
<dbReference type="SMART" id="SM00708">
    <property type="entry name" value="PhBP"/>
    <property type="match status" value="1"/>
</dbReference>
<dbReference type="GO" id="GO:0005549">
    <property type="term" value="F:odorant binding"/>
    <property type="evidence" value="ECO:0007669"/>
    <property type="project" value="InterPro"/>
</dbReference>
<evidence type="ECO:0000256" key="1">
    <source>
        <dbReference type="ARBA" id="ARBA00022729"/>
    </source>
</evidence>
<dbReference type="InterPro" id="IPR036728">
    <property type="entry name" value="PBP_GOBP_sf"/>
</dbReference>
<dbReference type="EMBL" id="LJIG01002975">
    <property type="protein sequence ID" value="KRT83965.1"/>
    <property type="molecule type" value="Genomic_DNA"/>
</dbReference>
<keyword evidence="4" id="KW-1185">Reference proteome</keyword>
<name>A0A0T6BA51_9SCAR</name>
<dbReference type="SUPFAM" id="SSF47565">
    <property type="entry name" value="Insect pheromone/odorant-binding proteins"/>
    <property type="match status" value="1"/>
</dbReference>
<evidence type="ECO:0008006" key="5">
    <source>
        <dbReference type="Google" id="ProtNLM"/>
    </source>
</evidence>
<dbReference type="Proteomes" id="UP000051574">
    <property type="component" value="Unassembled WGS sequence"/>
</dbReference>
<accession>A0A0T6BA51</accession>
<comment type="caution">
    <text evidence="3">The sequence shown here is derived from an EMBL/GenBank/DDBJ whole genome shotgun (WGS) entry which is preliminary data.</text>
</comment>
<dbReference type="AlphaFoldDB" id="A0A0T6BA51"/>
<gene>
    <name evidence="3" type="ORF">AMK59_2043</name>
</gene>
<dbReference type="CDD" id="cd23992">
    <property type="entry name" value="PBP_GOBP"/>
    <property type="match status" value="1"/>
</dbReference>
<feature type="chain" id="PRO_5006668496" description="Odorant binding protein" evidence="2">
    <location>
        <begin position="20"/>
        <end position="129"/>
    </location>
</feature>
<dbReference type="OrthoDB" id="6601693at2759"/>
<keyword evidence="1 2" id="KW-0732">Signal</keyword>
<dbReference type="PANTHER" id="PTHR11857">
    <property type="entry name" value="ODORANT BINDING PROTEIN-RELATED"/>
    <property type="match status" value="1"/>
</dbReference>
<sequence length="129" mass="14185">MKRFIVSILLIGIIAMVHAKPSMEKLDQYREACAQEVGISLESVTHPPLSSGPPPEPSKDMKCFMRCVLTKAGIFDSNGALQTSKLHLPEDATNVDLSKCTSITDSDPCQQTYLIEVCIRQQLPKPPSK</sequence>
<dbReference type="InterPro" id="IPR006170">
    <property type="entry name" value="PBP/GOBP"/>
</dbReference>